<evidence type="ECO:0000313" key="1">
    <source>
        <dbReference type="EMBL" id="ART30924.1"/>
    </source>
</evidence>
<dbReference type="AlphaFoldDB" id="A0A1Y0B0M6"/>
<keyword evidence="1" id="KW-0496">Mitochondrion</keyword>
<proteinExistence type="predicted"/>
<protein>
    <submittedName>
        <fullName evidence="1">Uncharacterized protein</fullName>
    </submittedName>
</protein>
<organism evidence="1">
    <name type="scientific">Utricularia reniformis</name>
    <dbReference type="NCBI Taxonomy" id="192314"/>
    <lineage>
        <taxon>Eukaryota</taxon>
        <taxon>Viridiplantae</taxon>
        <taxon>Streptophyta</taxon>
        <taxon>Embryophyta</taxon>
        <taxon>Tracheophyta</taxon>
        <taxon>Spermatophyta</taxon>
        <taxon>Magnoliopsida</taxon>
        <taxon>eudicotyledons</taxon>
        <taxon>Gunneridae</taxon>
        <taxon>Pentapetalae</taxon>
        <taxon>asterids</taxon>
        <taxon>lamiids</taxon>
        <taxon>Lamiales</taxon>
        <taxon>Lentibulariaceae</taxon>
        <taxon>Utricularia</taxon>
    </lineage>
</organism>
<dbReference type="EMBL" id="KY774314">
    <property type="protein sequence ID" value="ART30924.1"/>
    <property type="molecule type" value="Genomic_DNA"/>
</dbReference>
<accession>A0A1Y0B0M6</accession>
<sequence length="80" mass="8813">MALFNVGPLQSDSNSFIFRLGTWSHGTAFFPYLAILQVPAENLHPLVLVVDLIGKPPSSKRSYLLQRIISSSDPLLEANC</sequence>
<name>A0A1Y0B0M6_9LAMI</name>
<gene>
    <name evidence="1" type="ORF">AEK19_MT0674</name>
</gene>
<geneLocation type="mitochondrion" evidence="1"/>
<reference evidence="1" key="1">
    <citation type="submission" date="2017-03" db="EMBL/GenBank/DDBJ databases">
        <title>The mitochondrial genome of the carnivorous plant Utricularia reniformis (Lentibulariaceae): structure, comparative analysis and evolutionary landmarks.</title>
        <authorList>
            <person name="Silva S.R."/>
            <person name="Alvarenga D.O."/>
            <person name="Michael T.P."/>
            <person name="Miranda V.F.O."/>
            <person name="Varani A.M."/>
        </authorList>
    </citation>
    <scope>NUCLEOTIDE SEQUENCE</scope>
</reference>